<evidence type="ECO:0000256" key="2">
    <source>
        <dbReference type="RuleBase" id="RU003616"/>
    </source>
</evidence>
<dbReference type="CDD" id="cd06464">
    <property type="entry name" value="ACD_sHsps-like"/>
    <property type="match status" value="1"/>
</dbReference>
<feature type="region of interest" description="Disordered" evidence="3">
    <location>
        <begin position="42"/>
        <end position="62"/>
    </location>
</feature>
<dbReference type="PANTHER" id="PTHR11527">
    <property type="entry name" value="HEAT-SHOCK PROTEIN 20 FAMILY MEMBER"/>
    <property type="match status" value="1"/>
</dbReference>
<dbReference type="Proteomes" id="UP000326179">
    <property type="component" value="Chromosome"/>
</dbReference>
<evidence type="ECO:0000313" key="6">
    <source>
        <dbReference type="Proteomes" id="UP000326179"/>
    </source>
</evidence>
<dbReference type="RefSeq" id="WP_153286788.1">
    <property type="nucleotide sequence ID" value="NZ_CP045643.1"/>
</dbReference>
<protein>
    <submittedName>
        <fullName evidence="5">Hsp20 family protein</fullName>
    </submittedName>
</protein>
<dbReference type="PROSITE" id="PS01031">
    <property type="entry name" value="SHSP"/>
    <property type="match status" value="1"/>
</dbReference>
<dbReference type="InterPro" id="IPR031107">
    <property type="entry name" value="Small_HSP"/>
</dbReference>
<dbReference type="EMBL" id="CP045643">
    <property type="protein sequence ID" value="QFZ72419.1"/>
    <property type="molecule type" value="Genomic_DNA"/>
</dbReference>
<feature type="domain" description="SHSP" evidence="4">
    <location>
        <begin position="45"/>
        <end position="153"/>
    </location>
</feature>
<name>A0A5Q0L743_9ACTN</name>
<evidence type="ECO:0000313" key="5">
    <source>
        <dbReference type="EMBL" id="QFZ72419.1"/>
    </source>
</evidence>
<dbReference type="AlphaFoldDB" id="A0A5Q0L743"/>
<organism evidence="5 6">
    <name type="scientific">Streptomyces fagopyri</name>
    <dbReference type="NCBI Taxonomy" id="2662397"/>
    <lineage>
        <taxon>Bacteria</taxon>
        <taxon>Bacillati</taxon>
        <taxon>Actinomycetota</taxon>
        <taxon>Actinomycetes</taxon>
        <taxon>Kitasatosporales</taxon>
        <taxon>Streptomycetaceae</taxon>
        <taxon>Streptomyces</taxon>
    </lineage>
</organism>
<feature type="region of interest" description="Disordered" evidence="3">
    <location>
        <begin position="1"/>
        <end position="20"/>
    </location>
</feature>
<dbReference type="Pfam" id="PF00011">
    <property type="entry name" value="HSP20"/>
    <property type="match status" value="1"/>
</dbReference>
<keyword evidence="6" id="KW-1185">Reference proteome</keyword>
<dbReference type="InterPro" id="IPR002068">
    <property type="entry name" value="A-crystallin/Hsp20_dom"/>
</dbReference>
<reference evidence="5 6" key="1">
    <citation type="submission" date="2019-10" db="EMBL/GenBank/DDBJ databases">
        <title>A novel species.</title>
        <authorList>
            <person name="Gao J."/>
        </authorList>
    </citation>
    <scope>NUCLEOTIDE SEQUENCE [LARGE SCALE GENOMIC DNA]</scope>
    <source>
        <strain evidence="5 6">QMT-28</strain>
    </source>
</reference>
<gene>
    <name evidence="5" type="ORF">GFH48_03330</name>
</gene>
<evidence type="ECO:0000256" key="1">
    <source>
        <dbReference type="PROSITE-ProRule" id="PRU00285"/>
    </source>
</evidence>
<dbReference type="InterPro" id="IPR008978">
    <property type="entry name" value="HSP20-like_chaperone"/>
</dbReference>
<evidence type="ECO:0000259" key="4">
    <source>
        <dbReference type="PROSITE" id="PS01031"/>
    </source>
</evidence>
<dbReference type="KEGG" id="sfy:GFH48_03330"/>
<accession>A0A5Q0L743</accession>
<evidence type="ECO:0000256" key="3">
    <source>
        <dbReference type="SAM" id="MobiDB-lite"/>
    </source>
</evidence>
<dbReference type="Gene3D" id="2.60.40.790">
    <property type="match status" value="1"/>
</dbReference>
<sequence length="153" mass="16639">MSERTDTTRSSPVRAAWSAGHDPAAELEHLWGEVSRLLERSSASTESSRHWMPLTEEEDSGDAYQVRAELPGVPRACVSVEIDGRELHIQGTLGDTDRGPALRRRTGSFSYGIRIPGDVDVEAVRADLCDGVLTVRLPKTGVSTRRTIALGAD</sequence>
<comment type="similarity">
    <text evidence="1 2">Belongs to the small heat shock protein (HSP20) family.</text>
</comment>
<dbReference type="SUPFAM" id="SSF49764">
    <property type="entry name" value="HSP20-like chaperones"/>
    <property type="match status" value="1"/>
</dbReference>
<proteinExistence type="inferred from homology"/>